<comment type="caution">
    <text evidence="5">The sequence shown here is derived from an EMBL/GenBank/DDBJ whole genome shotgun (WGS) entry which is preliminary data.</text>
</comment>
<dbReference type="InterPro" id="IPR026992">
    <property type="entry name" value="DIOX_N"/>
</dbReference>
<evidence type="ECO:0000313" key="6">
    <source>
        <dbReference type="Proteomes" id="UP001163823"/>
    </source>
</evidence>
<sequence>MFMPLRTEDTEDPLKSYPFMNLWVYVTWLVHKQGRPSMIIWTATPHQREIIEKYSQAIHEVAMDLGRKMAESLGVKEVDDLLKGWTCQYRLIKYNFTPETVGKLGAFSHSDSGFLTILQYDEEVGGLEVLDESSGAFLPVNAMAAGPSLLVNLGDIAKAWSNGRFCNMKHRVVCKEASIRVSIAMFVLGPNEGSIEAPTELVDNEHPQLYIPFTYQDYFNNRLSKDLRNDPAEYKKLREACEEWGCFRLLNHRIPLSLIADMKNVMRTLLDLPMEIKRSNKAEIPGSGFILPGVISSIYEGLGVHDLGSSQAVQEFCSKLDVPPNHRDIIDKYGQVVQDLAMDLGRKLVESIGLEYCDFF</sequence>
<feature type="domain" description="Fe2OG dioxygenase" evidence="4">
    <location>
        <begin position="77"/>
        <end position="189"/>
    </location>
</feature>
<evidence type="ECO:0000256" key="1">
    <source>
        <dbReference type="ARBA" id="ARBA00022723"/>
    </source>
</evidence>
<comment type="similarity">
    <text evidence="3">Belongs to the iron/ascorbate-dependent oxidoreductase family.</text>
</comment>
<dbReference type="InterPro" id="IPR050231">
    <property type="entry name" value="Iron_ascorbate_oxido_reductase"/>
</dbReference>
<dbReference type="InterPro" id="IPR044861">
    <property type="entry name" value="IPNS-like_FE2OG_OXY"/>
</dbReference>
<keyword evidence="5" id="KW-0223">Dioxygenase</keyword>
<dbReference type="InterPro" id="IPR005123">
    <property type="entry name" value="Oxoglu/Fe-dep_dioxygenase_dom"/>
</dbReference>
<dbReference type="Proteomes" id="UP001163823">
    <property type="component" value="Chromosome 10"/>
</dbReference>
<dbReference type="PANTHER" id="PTHR47990">
    <property type="entry name" value="2-OXOGLUTARATE (2OG) AND FE(II)-DEPENDENT OXYGENASE SUPERFAMILY PROTEIN-RELATED"/>
    <property type="match status" value="1"/>
</dbReference>
<dbReference type="Pfam" id="PF03171">
    <property type="entry name" value="2OG-FeII_Oxy"/>
    <property type="match status" value="1"/>
</dbReference>
<evidence type="ECO:0000256" key="3">
    <source>
        <dbReference type="RuleBase" id="RU003682"/>
    </source>
</evidence>
<dbReference type="KEGG" id="qsa:O6P43_024997"/>
<reference evidence="5" key="1">
    <citation type="journal article" date="2023" name="Science">
        <title>Elucidation of the pathway for biosynthesis of saponin adjuvants from the soapbark tree.</title>
        <authorList>
            <person name="Reed J."/>
            <person name="Orme A."/>
            <person name="El-Demerdash A."/>
            <person name="Owen C."/>
            <person name="Martin L.B.B."/>
            <person name="Misra R.C."/>
            <person name="Kikuchi S."/>
            <person name="Rejzek M."/>
            <person name="Martin A.C."/>
            <person name="Harkess A."/>
            <person name="Leebens-Mack J."/>
            <person name="Louveau T."/>
            <person name="Stephenson M.J."/>
            <person name="Osbourn A."/>
        </authorList>
    </citation>
    <scope>NUCLEOTIDE SEQUENCE</scope>
    <source>
        <strain evidence="5">S10</strain>
    </source>
</reference>
<keyword evidence="3" id="KW-0560">Oxidoreductase</keyword>
<gene>
    <name evidence="5" type="ORF">O6P43_024997</name>
</gene>
<proteinExistence type="inferred from homology"/>
<keyword evidence="2 3" id="KW-0408">Iron</keyword>
<evidence type="ECO:0000256" key="2">
    <source>
        <dbReference type="ARBA" id="ARBA00023004"/>
    </source>
</evidence>
<dbReference type="Gene3D" id="2.60.120.330">
    <property type="entry name" value="B-lactam Antibiotic, Isopenicillin N Synthase, Chain"/>
    <property type="match status" value="2"/>
</dbReference>
<evidence type="ECO:0000313" key="5">
    <source>
        <dbReference type="EMBL" id="KAJ7953269.1"/>
    </source>
</evidence>
<protein>
    <submittedName>
        <fullName evidence="5">2-oxoglutarate-dependent dioxygenase</fullName>
    </submittedName>
</protein>
<dbReference type="Pfam" id="PF14226">
    <property type="entry name" value="DIOX_N"/>
    <property type="match status" value="1"/>
</dbReference>
<dbReference type="PROSITE" id="PS51471">
    <property type="entry name" value="FE2OG_OXY"/>
    <property type="match status" value="1"/>
</dbReference>
<organism evidence="5 6">
    <name type="scientific">Quillaja saponaria</name>
    <name type="common">Soap bark tree</name>
    <dbReference type="NCBI Taxonomy" id="32244"/>
    <lineage>
        <taxon>Eukaryota</taxon>
        <taxon>Viridiplantae</taxon>
        <taxon>Streptophyta</taxon>
        <taxon>Embryophyta</taxon>
        <taxon>Tracheophyta</taxon>
        <taxon>Spermatophyta</taxon>
        <taxon>Magnoliopsida</taxon>
        <taxon>eudicotyledons</taxon>
        <taxon>Gunneridae</taxon>
        <taxon>Pentapetalae</taxon>
        <taxon>rosids</taxon>
        <taxon>fabids</taxon>
        <taxon>Fabales</taxon>
        <taxon>Quillajaceae</taxon>
        <taxon>Quillaja</taxon>
    </lineage>
</organism>
<evidence type="ECO:0000259" key="4">
    <source>
        <dbReference type="PROSITE" id="PS51471"/>
    </source>
</evidence>
<dbReference type="GO" id="GO:0046872">
    <property type="term" value="F:metal ion binding"/>
    <property type="evidence" value="ECO:0007669"/>
    <property type="project" value="UniProtKB-KW"/>
</dbReference>
<dbReference type="EMBL" id="JARAOO010000010">
    <property type="protein sequence ID" value="KAJ7953269.1"/>
    <property type="molecule type" value="Genomic_DNA"/>
</dbReference>
<accession>A0AAD7L815</accession>
<name>A0AAD7L815_QUISA</name>
<dbReference type="AlphaFoldDB" id="A0AAD7L815"/>
<keyword evidence="1 3" id="KW-0479">Metal-binding</keyword>
<dbReference type="GO" id="GO:0051213">
    <property type="term" value="F:dioxygenase activity"/>
    <property type="evidence" value="ECO:0007669"/>
    <property type="project" value="UniProtKB-KW"/>
</dbReference>
<keyword evidence="6" id="KW-1185">Reference proteome</keyword>
<dbReference type="InterPro" id="IPR027443">
    <property type="entry name" value="IPNS-like_sf"/>
</dbReference>
<dbReference type="SUPFAM" id="SSF51197">
    <property type="entry name" value="Clavaminate synthase-like"/>
    <property type="match status" value="2"/>
</dbReference>